<dbReference type="PANTHER" id="PTHR43133:SF8">
    <property type="entry name" value="RNA POLYMERASE SIGMA FACTOR HI_1459-RELATED"/>
    <property type="match status" value="1"/>
</dbReference>
<protein>
    <submittedName>
        <fullName evidence="7">RNA polymerase sigma factor</fullName>
    </submittedName>
</protein>
<keyword evidence="2" id="KW-0805">Transcription regulation</keyword>
<dbReference type="InterPro" id="IPR013324">
    <property type="entry name" value="RNA_pol_sigma_r3/r4-like"/>
</dbReference>
<evidence type="ECO:0000256" key="3">
    <source>
        <dbReference type="ARBA" id="ARBA00023082"/>
    </source>
</evidence>
<evidence type="ECO:0000313" key="8">
    <source>
        <dbReference type="Proteomes" id="UP001589836"/>
    </source>
</evidence>
<dbReference type="Gene3D" id="1.10.1740.10">
    <property type="match status" value="1"/>
</dbReference>
<keyword evidence="5" id="KW-0804">Transcription</keyword>
<name>A0ABV6LSD6_9BACI</name>
<organism evidence="7 8">
    <name type="scientific">Pontibacillus salicampi</name>
    <dbReference type="NCBI Taxonomy" id="1449801"/>
    <lineage>
        <taxon>Bacteria</taxon>
        <taxon>Bacillati</taxon>
        <taxon>Bacillota</taxon>
        <taxon>Bacilli</taxon>
        <taxon>Bacillales</taxon>
        <taxon>Bacillaceae</taxon>
        <taxon>Pontibacillus</taxon>
    </lineage>
</organism>
<comment type="similarity">
    <text evidence="1">Belongs to the sigma-70 factor family. ECF subfamily.</text>
</comment>
<evidence type="ECO:0000256" key="1">
    <source>
        <dbReference type="ARBA" id="ARBA00010641"/>
    </source>
</evidence>
<evidence type="ECO:0000256" key="4">
    <source>
        <dbReference type="ARBA" id="ARBA00023125"/>
    </source>
</evidence>
<dbReference type="InterPro" id="IPR014284">
    <property type="entry name" value="RNA_pol_sigma-70_dom"/>
</dbReference>
<dbReference type="SUPFAM" id="SSF88659">
    <property type="entry name" value="Sigma3 and sigma4 domains of RNA polymerase sigma factors"/>
    <property type="match status" value="1"/>
</dbReference>
<evidence type="ECO:0000259" key="6">
    <source>
        <dbReference type="Pfam" id="PF04542"/>
    </source>
</evidence>
<dbReference type="Proteomes" id="UP001589836">
    <property type="component" value="Unassembled WGS sequence"/>
</dbReference>
<gene>
    <name evidence="7" type="ORF">ACFFGV_17195</name>
</gene>
<dbReference type="NCBIfam" id="TIGR02937">
    <property type="entry name" value="sigma70-ECF"/>
    <property type="match status" value="1"/>
</dbReference>
<evidence type="ECO:0000256" key="2">
    <source>
        <dbReference type="ARBA" id="ARBA00023015"/>
    </source>
</evidence>
<dbReference type="Pfam" id="PF04542">
    <property type="entry name" value="Sigma70_r2"/>
    <property type="match status" value="1"/>
</dbReference>
<dbReference type="Gene3D" id="1.10.10.10">
    <property type="entry name" value="Winged helix-like DNA-binding domain superfamily/Winged helix DNA-binding domain"/>
    <property type="match status" value="1"/>
</dbReference>
<keyword evidence="4" id="KW-0238">DNA-binding</keyword>
<sequence length="169" mass="19707">MKQSLHFEDIVVEYGNMIHHVIHRLGIQDRSGEFFQEGLLALWKVCDTYEEERGALSSYVYYMIRNQLISKIRTTNRKQKLEDELVGSFQEEAVCELEVPRLDPKLYEEIESSLTTNQMKWFVGAVIEDLTLKGVAEKEGVSLAAVKNWKRLAQHKLRKNPMVLEYLTD</sequence>
<dbReference type="RefSeq" id="WP_377350448.1">
    <property type="nucleotide sequence ID" value="NZ_JBHLTP010000013.1"/>
</dbReference>
<keyword evidence="8" id="KW-1185">Reference proteome</keyword>
<proteinExistence type="inferred from homology"/>
<dbReference type="PANTHER" id="PTHR43133">
    <property type="entry name" value="RNA POLYMERASE ECF-TYPE SIGMA FACTO"/>
    <property type="match status" value="1"/>
</dbReference>
<accession>A0ABV6LSD6</accession>
<keyword evidence="3" id="KW-0731">Sigma factor</keyword>
<comment type="caution">
    <text evidence="7">The sequence shown here is derived from an EMBL/GenBank/DDBJ whole genome shotgun (WGS) entry which is preliminary data.</text>
</comment>
<dbReference type="InterPro" id="IPR013325">
    <property type="entry name" value="RNA_pol_sigma_r2"/>
</dbReference>
<evidence type="ECO:0000256" key="5">
    <source>
        <dbReference type="ARBA" id="ARBA00023163"/>
    </source>
</evidence>
<evidence type="ECO:0000313" key="7">
    <source>
        <dbReference type="EMBL" id="MFC0525321.1"/>
    </source>
</evidence>
<dbReference type="SUPFAM" id="SSF88946">
    <property type="entry name" value="Sigma2 domain of RNA polymerase sigma factors"/>
    <property type="match status" value="1"/>
</dbReference>
<dbReference type="EMBL" id="JBHLTP010000013">
    <property type="protein sequence ID" value="MFC0525321.1"/>
    <property type="molecule type" value="Genomic_DNA"/>
</dbReference>
<dbReference type="InterPro" id="IPR039425">
    <property type="entry name" value="RNA_pol_sigma-70-like"/>
</dbReference>
<dbReference type="InterPro" id="IPR036388">
    <property type="entry name" value="WH-like_DNA-bd_sf"/>
</dbReference>
<feature type="domain" description="RNA polymerase sigma-70 region 2" evidence="6">
    <location>
        <begin position="11"/>
        <end position="77"/>
    </location>
</feature>
<dbReference type="InterPro" id="IPR007627">
    <property type="entry name" value="RNA_pol_sigma70_r2"/>
</dbReference>
<reference evidence="7 8" key="1">
    <citation type="submission" date="2024-09" db="EMBL/GenBank/DDBJ databases">
        <authorList>
            <person name="Sun Q."/>
            <person name="Mori K."/>
        </authorList>
    </citation>
    <scope>NUCLEOTIDE SEQUENCE [LARGE SCALE GENOMIC DNA]</scope>
    <source>
        <strain evidence="7 8">NCAIM B.02529</strain>
    </source>
</reference>